<dbReference type="SUPFAM" id="SSF57924">
    <property type="entry name" value="Inhibitor of apoptosis (IAP) repeat"/>
    <property type="match status" value="2"/>
</dbReference>
<dbReference type="GO" id="GO:0008270">
    <property type="term" value="F:zinc ion binding"/>
    <property type="evidence" value="ECO:0007669"/>
    <property type="project" value="UniProtKB-KW"/>
</dbReference>
<evidence type="ECO:0000256" key="6">
    <source>
        <dbReference type="PROSITE-ProRule" id="PRU00175"/>
    </source>
</evidence>
<comment type="similarity">
    <text evidence="1">Belongs to the IAP family.</text>
</comment>
<evidence type="ECO:0000313" key="8">
    <source>
        <dbReference type="EMBL" id="KAK6168964.1"/>
    </source>
</evidence>
<evidence type="ECO:0000256" key="5">
    <source>
        <dbReference type="ARBA" id="ARBA00022833"/>
    </source>
</evidence>
<dbReference type="PROSITE" id="PS50089">
    <property type="entry name" value="ZF_RING_2"/>
    <property type="match status" value="1"/>
</dbReference>
<dbReference type="AlphaFoldDB" id="A0AAN8J039"/>
<evidence type="ECO:0000259" key="7">
    <source>
        <dbReference type="PROSITE" id="PS50089"/>
    </source>
</evidence>
<dbReference type="GO" id="GO:0031398">
    <property type="term" value="P:positive regulation of protein ubiquitination"/>
    <property type="evidence" value="ECO:0007669"/>
    <property type="project" value="TreeGrafter"/>
</dbReference>
<dbReference type="PANTHER" id="PTHR10044">
    <property type="entry name" value="INHIBITOR OF APOPTOSIS"/>
    <property type="match status" value="1"/>
</dbReference>
<dbReference type="GO" id="GO:0043066">
    <property type="term" value="P:negative regulation of apoptotic process"/>
    <property type="evidence" value="ECO:0007669"/>
    <property type="project" value="TreeGrafter"/>
</dbReference>
<dbReference type="FunFam" id="1.10.1170.10:FF:000003">
    <property type="entry name" value="E3 ubiquitin-protein ligase XIAP"/>
    <property type="match status" value="1"/>
</dbReference>
<keyword evidence="2" id="KW-0053">Apoptosis</keyword>
<dbReference type="InterPro" id="IPR050784">
    <property type="entry name" value="IAP"/>
</dbReference>
<evidence type="ECO:0000313" key="9">
    <source>
        <dbReference type="Proteomes" id="UP001347796"/>
    </source>
</evidence>
<evidence type="ECO:0000256" key="4">
    <source>
        <dbReference type="ARBA" id="ARBA00022771"/>
    </source>
</evidence>
<dbReference type="EMBL" id="JAZGQO010000015">
    <property type="protein sequence ID" value="KAK6168964.1"/>
    <property type="molecule type" value="Genomic_DNA"/>
</dbReference>
<dbReference type="GO" id="GO:0043027">
    <property type="term" value="F:cysteine-type endopeptidase inhibitor activity involved in apoptotic process"/>
    <property type="evidence" value="ECO:0007669"/>
    <property type="project" value="TreeGrafter"/>
</dbReference>
<keyword evidence="4 6" id="KW-0863">Zinc-finger</keyword>
<evidence type="ECO:0000256" key="2">
    <source>
        <dbReference type="ARBA" id="ARBA00022703"/>
    </source>
</evidence>
<organism evidence="8 9">
    <name type="scientific">Patella caerulea</name>
    <name type="common">Rayed Mediterranean limpet</name>
    <dbReference type="NCBI Taxonomy" id="87958"/>
    <lineage>
        <taxon>Eukaryota</taxon>
        <taxon>Metazoa</taxon>
        <taxon>Spiralia</taxon>
        <taxon>Lophotrochozoa</taxon>
        <taxon>Mollusca</taxon>
        <taxon>Gastropoda</taxon>
        <taxon>Patellogastropoda</taxon>
        <taxon>Patelloidea</taxon>
        <taxon>Patellidae</taxon>
        <taxon>Patella</taxon>
    </lineage>
</organism>
<dbReference type="Gene3D" id="1.10.1170.10">
    <property type="entry name" value="Inhibitor Of Apoptosis Protein (2mihbC-IAP-1), Chain A"/>
    <property type="match status" value="2"/>
</dbReference>
<dbReference type="InterPro" id="IPR013083">
    <property type="entry name" value="Znf_RING/FYVE/PHD"/>
</dbReference>
<comment type="caution">
    <text evidence="8">The sequence shown here is derived from an EMBL/GenBank/DDBJ whole genome shotgun (WGS) entry which is preliminary data.</text>
</comment>
<name>A0AAN8J039_PATCE</name>
<keyword evidence="3" id="KW-0479">Metal-binding</keyword>
<dbReference type="CDD" id="cd00022">
    <property type="entry name" value="BIR"/>
    <property type="match status" value="2"/>
</dbReference>
<evidence type="ECO:0000256" key="1">
    <source>
        <dbReference type="ARBA" id="ARBA00006672"/>
    </source>
</evidence>
<keyword evidence="5" id="KW-0862">Zinc</keyword>
<gene>
    <name evidence="8" type="ORF">SNE40_020109</name>
</gene>
<dbReference type="PROSITE" id="PS01282">
    <property type="entry name" value="BIR_REPEAT_1"/>
    <property type="match status" value="2"/>
</dbReference>
<dbReference type="CDD" id="cd16713">
    <property type="entry name" value="RING-HC_BIRC2_3_7"/>
    <property type="match status" value="1"/>
</dbReference>
<dbReference type="Pfam" id="PF00653">
    <property type="entry name" value="BIR"/>
    <property type="match status" value="2"/>
</dbReference>
<dbReference type="Gene3D" id="3.30.40.10">
    <property type="entry name" value="Zinc/RING finger domain, C3HC4 (zinc finger)"/>
    <property type="match status" value="1"/>
</dbReference>
<protein>
    <recommendedName>
        <fullName evidence="7">RING-type domain-containing protein</fullName>
    </recommendedName>
</protein>
<dbReference type="GO" id="GO:0005737">
    <property type="term" value="C:cytoplasm"/>
    <property type="evidence" value="ECO:0007669"/>
    <property type="project" value="TreeGrafter"/>
</dbReference>
<dbReference type="GO" id="GO:0005634">
    <property type="term" value="C:nucleus"/>
    <property type="evidence" value="ECO:0007669"/>
    <property type="project" value="TreeGrafter"/>
</dbReference>
<feature type="domain" description="RING-type" evidence="7">
    <location>
        <begin position="417"/>
        <end position="452"/>
    </location>
</feature>
<accession>A0AAN8J039</accession>
<evidence type="ECO:0000256" key="3">
    <source>
        <dbReference type="ARBA" id="ARBA00022723"/>
    </source>
</evidence>
<dbReference type="GO" id="GO:0051726">
    <property type="term" value="P:regulation of cell cycle"/>
    <property type="evidence" value="ECO:0007669"/>
    <property type="project" value="TreeGrafter"/>
</dbReference>
<dbReference type="FunFam" id="1.10.1170.10:FF:000002">
    <property type="entry name" value="Baculoviral IAP repeat containing 7"/>
    <property type="match status" value="1"/>
</dbReference>
<dbReference type="InterPro" id="IPR001841">
    <property type="entry name" value="Znf_RING"/>
</dbReference>
<keyword evidence="9" id="KW-1185">Reference proteome</keyword>
<dbReference type="Pfam" id="PF13920">
    <property type="entry name" value="zf-C3HC4_3"/>
    <property type="match status" value="1"/>
</dbReference>
<dbReference type="SMART" id="SM00238">
    <property type="entry name" value="BIR"/>
    <property type="match status" value="2"/>
</dbReference>
<dbReference type="GO" id="GO:0006915">
    <property type="term" value="P:apoptotic process"/>
    <property type="evidence" value="ECO:0007669"/>
    <property type="project" value="UniProtKB-KW"/>
</dbReference>
<dbReference type="GO" id="GO:0061630">
    <property type="term" value="F:ubiquitin protein ligase activity"/>
    <property type="evidence" value="ECO:0007669"/>
    <property type="project" value="TreeGrafter"/>
</dbReference>
<dbReference type="PROSITE" id="PS50143">
    <property type="entry name" value="BIR_REPEAT_2"/>
    <property type="match status" value="2"/>
</dbReference>
<dbReference type="PANTHER" id="PTHR10044:SF139">
    <property type="entry name" value="DEATH-ASSOCIATED INHIBITOR OF APOPTOSIS 2"/>
    <property type="match status" value="1"/>
</dbReference>
<sequence>MSHSQGRDITPGEERLNNIHYRNNNVNDIEDDGATSPTIQSQYDEVTNNVFLPSGGQGRYVRVIGEDHPVWIANNGPALEPMDESGDNESESVPRYSQSIIMHPYNIEQNRYETFRSQWPSSAAVTPDELAKAGFKYIGPGDRVKCVFCHGILSNWVPGDRPFEEHKKHFPNCVFVCGMNVNNVPYNRHVATIQRSIPARIESTLVRPATTSSAQNPKHPQYRIKSDRLVTFNEWPSQIRQKPEDMAEAGLFYLGQGDKVKCYFCDGMLHTWDPDDEPWIEHAKWFPHCEYIKLVKGEDFIKGVQNGEITSVKTQPQQTMARRSSLTPPRDLEKEPAIRAVLEDGNTMEQILKALAKLGIHSDSDTELPNAETILRKIMQMEDRKKNERMDSITSQEDEEYSSLVEENRNLKEQRLCKICLEKEVSIIFLPCGHVCCCGECSLSVQLCPICRKEIENRNKAFLS</sequence>
<proteinExistence type="inferred from homology"/>
<dbReference type="InterPro" id="IPR001370">
    <property type="entry name" value="BIR_rpt"/>
</dbReference>
<dbReference type="Proteomes" id="UP001347796">
    <property type="component" value="Unassembled WGS sequence"/>
</dbReference>
<reference evidence="8 9" key="1">
    <citation type="submission" date="2024-01" db="EMBL/GenBank/DDBJ databases">
        <title>The genome of the rayed Mediterranean limpet Patella caerulea (Linnaeus, 1758).</title>
        <authorList>
            <person name="Anh-Thu Weber A."/>
            <person name="Halstead-Nussloch G."/>
        </authorList>
    </citation>
    <scope>NUCLEOTIDE SEQUENCE [LARGE SCALE GENOMIC DNA]</scope>
    <source>
        <strain evidence="8">AATW-2023a</strain>
        <tissue evidence="8">Whole specimen</tissue>
    </source>
</reference>